<feature type="compositionally biased region" description="Basic and acidic residues" evidence="5">
    <location>
        <begin position="448"/>
        <end position="465"/>
    </location>
</feature>
<feature type="region of interest" description="Disordered" evidence="5">
    <location>
        <begin position="437"/>
        <end position="465"/>
    </location>
</feature>
<dbReference type="PANTHER" id="PTHR12446">
    <property type="entry name" value="TESMIN/TSO1-RELATED"/>
    <property type="match status" value="1"/>
</dbReference>
<evidence type="ECO:0000259" key="6">
    <source>
        <dbReference type="PROSITE" id="PS51634"/>
    </source>
</evidence>
<feature type="domain" description="CRC" evidence="6">
    <location>
        <begin position="104"/>
        <end position="227"/>
    </location>
</feature>
<dbReference type="SMART" id="SM01114">
    <property type="entry name" value="CXC"/>
    <property type="match status" value="2"/>
</dbReference>
<evidence type="ECO:0000256" key="1">
    <source>
        <dbReference type="ARBA" id="ARBA00004123"/>
    </source>
</evidence>
<feature type="region of interest" description="Disordered" evidence="5">
    <location>
        <begin position="335"/>
        <end position="368"/>
    </location>
</feature>
<evidence type="ECO:0000313" key="7">
    <source>
        <dbReference type="EMBL" id="KAL1212678.1"/>
    </source>
</evidence>
<dbReference type="Proteomes" id="UP001558713">
    <property type="component" value="Unassembled WGS sequence"/>
</dbReference>
<dbReference type="InterPro" id="IPR005172">
    <property type="entry name" value="CRC"/>
</dbReference>
<dbReference type="InterPro" id="IPR033467">
    <property type="entry name" value="Tesmin/TSO1-like_CXC"/>
</dbReference>
<feature type="region of interest" description="Disordered" evidence="5">
    <location>
        <begin position="386"/>
        <end position="414"/>
    </location>
</feature>
<sequence>MEKLDNDLSSNRNLLPRQLDSSSIPATTTTTKIDSFQKSLEPPPCSSPVASKTEVSVKDVTPPQKPPLHRFGHQVQKNQSAKCRVSNQDLLTTTRGQIEVESSKQRHCNCKNSKCLKLYCECFASGSYCNGCNCLNCHNNLENETSRQEAIRVILERNPKAFKPKIADTSHGSKDLQEDVRQILLGKHSKGCHCKKSGCLKKYCECYQANILCSENCKCQDCKNFEGSEERNAVLRGPRELESYYVRQTAIEAVNRVIGMPPGSRKRKNIGSSVHNHAASHAIRNGDTSLFSLPNNKAVSKPYRSSMSNTIQPHHVKEICSLLVSKSVDVANKLSDKTKKRGKDSSLDPAQRDAKKINDSPDCVLDANRMDEKPLSPATRALMCDDEHVVVSEKETSGRVKTSQEKEDADTSSDVYLEQERQILLSFRDYLIQLSNRGNINGTNTNPSRKELDDEEQSRRDSSLW</sequence>
<evidence type="ECO:0000313" key="8">
    <source>
        <dbReference type="Proteomes" id="UP001558713"/>
    </source>
</evidence>
<keyword evidence="8" id="KW-1185">Reference proteome</keyword>
<comment type="caution">
    <text evidence="7">The sequence shown here is derived from an EMBL/GenBank/DDBJ whole genome shotgun (WGS) entry which is preliminary data.</text>
</comment>
<organism evidence="7 8">
    <name type="scientific">Cardamine amara subsp. amara</name>
    <dbReference type="NCBI Taxonomy" id="228776"/>
    <lineage>
        <taxon>Eukaryota</taxon>
        <taxon>Viridiplantae</taxon>
        <taxon>Streptophyta</taxon>
        <taxon>Embryophyta</taxon>
        <taxon>Tracheophyta</taxon>
        <taxon>Spermatophyta</taxon>
        <taxon>Magnoliopsida</taxon>
        <taxon>eudicotyledons</taxon>
        <taxon>Gunneridae</taxon>
        <taxon>Pentapetalae</taxon>
        <taxon>rosids</taxon>
        <taxon>malvids</taxon>
        <taxon>Brassicales</taxon>
        <taxon>Brassicaceae</taxon>
        <taxon>Cardamineae</taxon>
        <taxon>Cardamine</taxon>
    </lineage>
</organism>
<feature type="compositionally biased region" description="Basic and acidic residues" evidence="5">
    <location>
        <begin position="386"/>
        <end position="406"/>
    </location>
</feature>
<name>A0ABD1B2J1_CARAN</name>
<evidence type="ECO:0000256" key="5">
    <source>
        <dbReference type="SAM" id="MobiDB-lite"/>
    </source>
</evidence>
<dbReference type="InterPro" id="IPR028307">
    <property type="entry name" value="Lin-54_fam"/>
</dbReference>
<keyword evidence="4" id="KW-0539">Nucleus</keyword>
<dbReference type="AlphaFoldDB" id="A0ABD1B2J1"/>
<comment type="subcellular location">
    <subcellularLocation>
        <location evidence="1">Nucleus</location>
    </subcellularLocation>
</comment>
<dbReference type="EMBL" id="JBANAX010000362">
    <property type="protein sequence ID" value="KAL1212678.1"/>
    <property type="molecule type" value="Genomic_DNA"/>
</dbReference>
<dbReference type="PANTHER" id="PTHR12446:SF46">
    <property type="entry name" value="PROTEIN TESMIN_TSO1-LIKE CXC 7"/>
    <property type="match status" value="1"/>
</dbReference>
<evidence type="ECO:0000256" key="4">
    <source>
        <dbReference type="ARBA" id="ARBA00023242"/>
    </source>
</evidence>
<proteinExistence type="inferred from homology"/>
<comment type="similarity">
    <text evidence="2">Belongs to the lin-54 family.</text>
</comment>
<feature type="compositionally biased region" description="Polar residues" evidence="5">
    <location>
        <begin position="19"/>
        <end position="38"/>
    </location>
</feature>
<feature type="compositionally biased region" description="Basic and acidic residues" evidence="5">
    <location>
        <begin position="343"/>
        <end position="359"/>
    </location>
</feature>
<evidence type="ECO:0000256" key="2">
    <source>
        <dbReference type="ARBA" id="ARBA00007267"/>
    </source>
</evidence>
<reference evidence="7 8" key="1">
    <citation type="submission" date="2024-04" db="EMBL/GenBank/DDBJ databases">
        <title>Genome assembly C_amara_ONT_v2.</title>
        <authorList>
            <person name="Yant L."/>
            <person name="Moore C."/>
            <person name="Slenker M."/>
        </authorList>
    </citation>
    <scope>NUCLEOTIDE SEQUENCE [LARGE SCALE GENOMIC DNA]</scope>
    <source>
        <tissue evidence="7">Leaf</tissue>
    </source>
</reference>
<feature type="region of interest" description="Disordered" evidence="5">
    <location>
        <begin position="1"/>
        <end position="74"/>
    </location>
</feature>
<accession>A0ABD1B2J1</accession>
<dbReference type="GO" id="GO:0005634">
    <property type="term" value="C:nucleus"/>
    <property type="evidence" value="ECO:0007669"/>
    <property type="project" value="UniProtKB-SubCell"/>
</dbReference>
<feature type="compositionally biased region" description="Polar residues" evidence="5">
    <location>
        <begin position="437"/>
        <end position="447"/>
    </location>
</feature>
<dbReference type="PROSITE" id="PS51634">
    <property type="entry name" value="CRC"/>
    <property type="match status" value="1"/>
</dbReference>
<protein>
    <submittedName>
        <fullName evidence="7">Protein tesmin/TSO1-like CXC 7</fullName>
    </submittedName>
</protein>
<dbReference type="Pfam" id="PF03638">
    <property type="entry name" value="TCR"/>
    <property type="match status" value="2"/>
</dbReference>
<gene>
    <name evidence="7" type="ORF">V5N11_021237</name>
</gene>
<keyword evidence="3" id="KW-0217">Developmental protein</keyword>
<evidence type="ECO:0000256" key="3">
    <source>
        <dbReference type="ARBA" id="ARBA00022473"/>
    </source>
</evidence>